<sequence>MGSPDDVDNHERTPSSSPPSQQQNTEPSLLDSVKRSPKTVAWCLALSSGIVLYGYDLVIVGNVSSMPEFQKDFGRYLNNNLIIPSLWLGLWNIANPLGGILGSLTAGTIQDRFGRRPSLALASIISAIGVAIAYMSNAPEGKAFRRSIFFIAKLVQGFAVNMIMCTTQTYISEILPKVLRGPVLGGFPGFMLLGQLGGSVVVYLELGEEGKGKGGYKKCFLSQWAFSVIPLIVAVFVPESPAYILRRGRRRGCRDDDEAWKCQRRLVSSDGDADALLHQIRLSIEHETTTTTTTEATCFARPNRLRTTIVLFANLLPTLFGLTLLAKGSYFMQVVGMSAHTSLVFLQVGIALGLLANIGGVAMVARFGRVVLTIWGLVVGGLLWMGMGVVSSVSSSREGGVVIWYTQTSILLLTITTGLTVWPASYVISGEASSLHLRAKTQGLGWLVNCLANGVMGLVLPYIFNEDQGALRGKTGFVYMGFCVLAVGFTWWVVPEMKDLGVGEIDRLFELGWRRV</sequence>
<reference evidence="9 10" key="1">
    <citation type="submission" date="2024-07" db="EMBL/GenBank/DDBJ databases">
        <title>Section-level genome sequencing and comparative genomics of Aspergillus sections Usti and Cavernicolus.</title>
        <authorList>
            <consortium name="Lawrence Berkeley National Laboratory"/>
            <person name="Nybo J.L."/>
            <person name="Vesth T.C."/>
            <person name="Theobald S."/>
            <person name="Frisvad J.C."/>
            <person name="Larsen T.O."/>
            <person name="Kjaerboelling I."/>
            <person name="Rothschild-Mancinelli K."/>
            <person name="Lyhne E.K."/>
            <person name="Kogle M.E."/>
            <person name="Barry K."/>
            <person name="Clum A."/>
            <person name="Na H."/>
            <person name="Ledsgaard L."/>
            <person name="Lin J."/>
            <person name="Lipzen A."/>
            <person name="Kuo A."/>
            <person name="Riley R."/>
            <person name="Mondo S."/>
            <person name="LaButti K."/>
            <person name="Haridas S."/>
            <person name="Pangalinan J."/>
            <person name="Salamov A.A."/>
            <person name="Simmons B.A."/>
            <person name="Magnuson J.K."/>
            <person name="Chen J."/>
            <person name="Drula E."/>
            <person name="Henrissat B."/>
            <person name="Wiebenga A."/>
            <person name="Lubbers R.J."/>
            <person name="Gomes A.C."/>
            <person name="Makela M.R."/>
            <person name="Stajich J."/>
            <person name="Grigoriev I.V."/>
            <person name="Mortensen U.H."/>
            <person name="De vries R.P."/>
            <person name="Baker S.E."/>
            <person name="Andersen M.R."/>
        </authorList>
    </citation>
    <scope>NUCLEOTIDE SEQUENCE [LARGE SCALE GENOMIC DNA]</scope>
    <source>
        <strain evidence="9 10">CBS 600.67</strain>
    </source>
</reference>
<keyword evidence="4 7" id="KW-1133">Transmembrane helix</keyword>
<feature type="region of interest" description="Disordered" evidence="6">
    <location>
        <begin position="1"/>
        <end position="32"/>
    </location>
</feature>
<comment type="similarity">
    <text evidence="2">Belongs to the major facilitator superfamily. Sugar transporter (TC 2.A.1.1) family.</text>
</comment>
<feature type="compositionally biased region" description="Low complexity" evidence="6">
    <location>
        <begin position="14"/>
        <end position="23"/>
    </location>
</feature>
<feature type="transmembrane region" description="Helical" evidence="7">
    <location>
        <begin position="224"/>
        <end position="245"/>
    </location>
</feature>
<feature type="transmembrane region" description="Helical" evidence="7">
    <location>
        <begin position="40"/>
        <end position="61"/>
    </location>
</feature>
<evidence type="ECO:0000256" key="5">
    <source>
        <dbReference type="ARBA" id="ARBA00023136"/>
    </source>
</evidence>
<dbReference type="PANTHER" id="PTHR48022:SF41">
    <property type="entry name" value="MAJOR FACILITATOR SUPERFAMILY (MFS) PROFILE DOMAIN-CONTAINING PROTEIN"/>
    <property type="match status" value="1"/>
</dbReference>
<evidence type="ECO:0000313" key="9">
    <source>
        <dbReference type="EMBL" id="KAL2827519.1"/>
    </source>
</evidence>
<dbReference type="Gene3D" id="1.20.1250.20">
    <property type="entry name" value="MFS general substrate transporter like domains"/>
    <property type="match status" value="1"/>
</dbReference>
<dbReference type="InterPro" id="IPR005828">
    <property type="entry name" value="MFS_sugar_transport-like"/>
</dbReference>
<evidence type="ECO:0000256" key="6">
    <source>
        <dbReference type="SAM" id="MobiDB-lite"/>
    </source>
</evidence>
<comment type="caution">
    <text evidence="9">The sequence shown here is derived from an EMBL/GenBank/DDBJ whole genome shotgun (WGS) entry which is preliminary data.</text>
</comment>
<keyword evidence="5 7" id="KW-0472">Membrane</keyword>
<evidence type="ECO:0000313" key="10">
    <source>
        <dbReference type="Proteomes" id="UP001610335"/>
    </source>
</evidence>
<evidence type="ECO:0000256" key="4">
    <source>
        <dbReference type="ARBA" id="ARBA00022989"/>
    </source>
</evidence>
<dbReference type="InterPro" id="IPR036259">
    <property type="entry name" value="MFS_trans_sf"/>
</dbReference>
<evidence type="ECO:0000256" key="1">
    <source>
        <dbReference type="ARBA" id="ARBA00004141"/>
    </source>
</evidence>
<dbReference type="EMBL" id="JBFXLS010000024">
    <property type="protein sequence ID" value="KAL2827519.1"/>
    <property type="molecule type" value="Genomic_DNA"/>
</dbReference>
<feature type="transmembrane region" description="Helical" evidence="7">
    <location>
        <begin position="476"/>
        <end position="494"/>
    </location>
</feature>
<evidence type="ECO:0000256" key="2">
    <source>
        <dbReference type="ARBA" id="ARBA00010992"/>
    </source>
</evidence>
<proteinExistence type="inferred from homology"/>
<feature type="transmembrane region" description="Helical" evidence="7">
    <location>
        <begin position="443"/>
        <end position="464"/>
    </location>
</feature>
<protein>
    <submittedName>
        <fullName evidence="9">MFS general substrate transporter</fullName>
    </submittedName>
</protein>
<dbReference type="PROSITE" id="PS50850">
    <property type="entry name" value="MFS"/>
    <property type="match status" value="1"/>
</dbReference>
<gene>
    <name evidence="9" type="ORF">BDW59DRAFT_179068</name>
</gene>
<feature type="transmembrane region" description="Helical" evidence="7">
    <location>
        <begin position="402"/>
        <end position="422"/>
    </location>
</feature>
<evidence type="ECO:0000256" key="3">
    <source>
        <dbReference type="ARBA" id="ARBA00022692"/>
    </source>
</evidence>
<accession>A0ABR4IJU4</accession>
<dbReference type="Proteomes" id="UP001610335">
    <property type="component" value="Unassembled WGS sequence"/>
</dbReference>
<dbReference type="InterPro" id="IPR020846">
    <property type="entry name" value="MFS_dom"/>
</dbReference>
<dbReference type="Pfam" id="PF00083">
    <property type="entry name" value="Sugar_tr"/>
    <property type="match status" value="1"/>
</dbReference>
<feature type="transmembrane region" description="Helical" evidence="7">
    <location>
        <begin position="372"/>
        <end position="390"/>
    </location>
</feature>
<name>A0ABR4IJU4_9EURO</name>
<keyword evidence="10" id="KW-1185">Reference proteome</keyword>
<dbReference type="SUPFAM" id="SSF103473">
    <property type="entry name" value="MFS general substrate transporter"/>
    <property type="match status" value="1"/>
</dbReference>
<feature type="transmembrane region" description="Helical" evidence="7">
    <location>
        <begin position="81"/>
        <end position="106"/>
    </location>
</feature>
<feature type="domain" description="Major facilitator superfamily (MFS) profile" evidence="8">
    <location>
        <begin position="42"/>
        <end position="498"/>
    </location>
</feature>
<dbReference type="PANTHER" id="PTHR48022">
    <property type="entry name" value="PLASTIDIC GLUCOSE TRANSPORTER 4"/>
    <property type="match status" value="1"/>
</dbReference>
<evidence type="ECO:0000259" key="8">
    <source>
        <dbReference type="PROSITE" id="PS50850"/>
    </source>
</evidence>
<feature type="transmembrane region" description="Helical" evidence="7">
    <location>
        <begin position="344"/>
        <end position="365"/>
    </location>
</feature>
<evidence type="ECO:0000256" key="7">
    <source>
        <dbReference type="SAM" id="Phobius"/>
    </source>
</evidence>
<feature type="transmembrane region" description="Helical" evidence="7">
    <location>
        <begin position="118"/>
        <end position="136"/>
    </location>
</feature>
<comment type="subcellular location">
    <subcellularLocation>
        <location evidence="1">Membrane</location>
        <topology evidence="1">Multi-pass membrane protein</topology>
    </subcellularLocation>
</comment>
<organism evidence="9 10">
    <name type="scientific">Aspergillus cavernicola</name>
    <dbReference type="NCBI Taxonomy" id="176166"/>
    <lineage>
        <taxon>Eukaryota</taxon>
        <taxon>Fungi</taxon>
        <taxon>Dikarya</taxon>
        <taxon>Ascomycota</taxon>
        <taxon>Pezizomycotina</taxon>
        <taxon>Eurotiomycetes</taxon>
        <taxon>Eurotiomycetidae</taxon>
        <taxon>Eurotiales</taxon>
        <taxon>Aspergillaceae</taxon>
        <taxon>Aspergillus</taxon>
        <taxon>Aspergillus subgen. Nidulantes</taxon>
    </lineage>
</organism>
<feature type="transmembrane region" description="Helical" evidence="7">
    <location>
        <begin position="148"/>
        <end position="171"/>
    </location>
</feature>
<dbReference type="InterPro" id="IPR050360">
    <property type="entry name" value="MFS_Sugar_Transporters"/>
</dbReference>
<feature type="transmembrane region" description="Helical" evidence="7">
    <location>
        <begin position="309"/>
        <end position="332"/>
    </location>
</feature>
<keyword evidence="3 7" id="KW-0812">Transmembrane</keyword>